<accession>A0A9Q1JNY0</accession>
<keyword evidence="2" id="KW-1185">Reference proteome</keyword>
<sequence length="174" mass="18831">MDLITLALNCVDEDYHILAATLSYGTNLLIFDDLLAKLIHFQQRVRFLKFKGTPIVRHQALNVSQASAGCSASPVPKILQRLWVLPVGPRLATTLPLVGPSVLSPAPIRYLTPTLVAPSSASSLPLLAPTVGEEGHGVAWLISWDAGVVLVDRPEGVEGRDIKAFELKVSKTKY</sequence>
<comment type="caution">
    <text evidence="1">The sequence shown here is derived from an EMBL/GenBank/DDBJ whole genome shotgun (WGS) entry which is preliminary data.</text>
</comment>
<evidence type="ECO:0000313" key="1">
    <source>
        <dbReference type="EMBL" id="KAJ8428013.1"/>
    </source>
</evidence>
<dbReference type="EMBL" id="JAKOGI010001064">
    <property type="protein sequence ID" value="KAJ8428013.1"/>
    <property type="molecule type" value="Genomic_DNA"/>
</dbReference>
<dbReference type="Proteomes" id="UP001153076">
    <property type="component" value="Unassembled WGS sequence"/>
</dbReference>
<dbReference type="AlphaFoldDB" id="A0A9Q1JNY0"/>
<protein>
    <submittedName>
        <fullName evidence="1">Uncharacterized protein</fullName>
    </submittedName>
</protein>
<name>A0A9Q1JNY0_9CARY</name>
<organism evidence="1 2">
    <name type="scientific">Carnegiea gigantea</name>
    <dbReference type="NCBI Taxonomy" id="171969"/>
    <lineage>
        <taxon>Eukaryota</taxon>
        <taxon>Viridiplantae</taxon>
        <taxon>Streptophyta</taxon>
        <taxon>Embryophyta</taxon>
        <taxon>Tracheophyta</taxon>
        <taxon>Spermatophyta</taxon>
        <taxon>Magnoliopsida</taxon>
        <taxon>eudicotyledons</taxon>
        <taxon>Gunneridae</taxon>
        <taxon>Pentapetalae</taxon>
        <taxon>Caryophyllales</taxon>
        <taxon>Cactineae</taxon>
        <taxon>Cactaceae</taxon>
        <taxon>Cactoideae</taxon>
        <taxon>Echinocereeae</taxon>
        <taxon>Carnegiea</taxon>
    </lineage>
</organism>
<proteinExistence type="predicted"/>
<dbReference type="OrthoDB" id="1845088at2759"/>
<evidence type="ECO:0000313" key="2">
    <source>
        <dbReference type="Proteomes" id="UP001153076"/>
    </source>
</evidence>
<gene>
    <name evidence="1" type="ORF">Cgig2_014911</name>
</gene>
<reference evidence="1" key="1">
    <citation type="submission" date="2022-04" db="EMBL/GenBank/DDBJ databases">
        <title>Carnegiea gigantea Genome sequencing and assembly v2.</title>
        <authorList>
            <person name="Copetti D."/>
            <person name="Sanderson M.J."/>
            <person name="Burquez A."/>
            <person name="Wojciechowski M.F."/>
        </authorList>
    </citation>
    <scope>NUCLEOTIDE SEQUENCE</scope>
    <source>
        <strain evidence="1">SGP5-SGP5p</strain>
        <tissue evidence="1">Aerial part</tissue>
    </source>
</reference>